<comment type="similarity">
    <text evidence="1">Belongs to the 'phage' integrase family.</text>
</comment>
<sequence length="405" mass="46135">MPLTVLQVDKAKPKDKDYKLSDERGMFLLVTKAGGKLWRLKYRFDGKEKALAIGAYPDLSLKDAREIRDAARNQLAKGIDPSAEKQAKKYSSVLAAENSFEVIANEWFAARMQEKSETHKVRTRSMLNNYLFPFIGRKPIQEITPLMLLDTLRKMEAKGIVETARRAKQTASQVFRYAIITGRAQHDPAADLKGALQIPKKRHFSALTDPKQVGGLMLAIDSYHASYTVKAALKCSALWFCRPGELRTLEWANVNWDEKRIEIIAEKTKQQHIIPLCTQAIELLESMQPISGYSKYVFPSNRGMSRPMSENTIRVALRTMGYSNDDMTAHGFRAMARTLLDEVMNYRVEWIEQQLAHSVKDANGRAYNRTKHLPQRFEMMQRWADYLDELKAAALSGNVINAKFG</sequence>
<evidence type="ECO:0000256" key="1">
    <source>
        <dbReference type="ARBA" id="ARBA00008857"/>
    </source>
</evidence>
<dbReference type="InterPro" id="IPR002104">
    <property type="entry name" value="Integrase_catalytic"/>
</dbReference>
<dbReference type="Pfam" id="PF13356">
    <property type="entry name" value="Arm-DNA-bind_3"/>
    <property type="match status" value="1"/>
</dbReference>
<evidence type="ECO:0000256" key="4">
    <source>
        <dbReference type="ARBA" id="ARBA00023172"/>
    </source>
</evidence>
<dbReference type="InterPro" id="IPR053876">
    <property type="entry name" value="Phage_int_M"/>
</dbReference>
<dbReference type="InterPro" id="IPR044068">
    <property type="entry name" value="CB"/>
</dbReference>
<dbReference type="Gene3D" id="1.10.150.130">
    <property type="match status" value="1"/>
</dbReference>
<evidence type="ECO:0000313" key="9">
    <source>
        <dbReference type="Proteomes" id="UP001501169"/>
    </source>
</evidence>
<dbReference type="InterPro" id="IPR013762">
    <property type="entry name" value="Integrase-like_cat_sf"/>
</dbReference>
<gene>
    <name evidence="8" type="ORF">GCM10009098_21640</name>
</gene>
<proteinExistence type="inferred from homology"/>
<dbReference type="RefSeq" id="WP_226767060.1">
    <property type="nucleotide sequence ID" value="NZ_BAAAEO010000003.1"/>
</dbReference>
<dbReference type="Gene3D" id="3.30.160.390">
    <property type="entry name" value="Integrase, DNA-binding domain"/>
    <property type="match status" value="1"/>
</dbReference>
<dbReference type="InterPro" id="IPR050808">
    <property type="entry name" value="Phage_Integrase"/>
</dbReference>
<dbReference type="PANTHER" id="PTHR30629">
    <property type="entry name" value="PROPHAGE INTEGRASE"/>
    <property type="match status" value="1"/>
</dbReference>
<evidence type="ECO:0000256" key="5">
    <source>
        <dbReference type="PROSITE-ProRule" id="PRU01248"/>
    </source>
</evidence>
<reference evidence="9" key="1">
    <citation type="journal article" date="2019" name="Int. J. Syst. Evol. Microbiol.">
        <title>The Global Catalogue of Microorganisms (GCM) 10K type strain sequencing project: providing services to taxonomists for standard genome sequencing and annotation.</title>
        <authorList>
            <consortium name="The Broad Institute Genomics Platform"/>
            <consortium name="The Broad Institute Genome Sequencing Center for Infectious Disease"/>
            <person name="Wu L."/>
            <person name="Ma J."/>
        </authorList>
    </citation>
    <scope>NUCLEOTIDE SEQUENCE [LARGE SCALE GENOMIC DNA]</scope>
    <source>
        <strain evidence="9">JCM 14331</strain>
    </source>
</reference>
<comment type="caution">
    <text evidence="8">The sequence shown here is derived from an EMBL/GenBank/DDBJ whole genome shotgun (WGS) entry which is preliminary data.</text>
</comment>
<dbReference type="Pfam" id="PF00589">
    <property type="entry name" value="Phage_integrase"/>
    <property type="match status" value="1"/>
</dbReference>
<protein>
    <submittedName>
        <fullName evidence="8">Tyrosine-type recombinase/integrase</fullName>
    </submittedName>
</protein>
<dbReference type="PROSITE" id="PS51900">
    <property type="entry name" value="CB"/>
    <property type="match status" value="1"/>
</dbReference>
<dbReference type="Gene3D" id="1.10.443.10">
    <property type="entry name" value="Intergrase catalytic core"/>
    <property type="match status" value="1"/>
</dbReference>
<dbReference type="EMBL" id="BAAAEO010000003">
    <property type="protein sequence ID" value="GAA0553572.1"/>
    <property type="molecule type" value="Genomic_DNA"/>
</dbReference>
<dbReference type="CDD" id="cd00801">
    <property type="entry name" value="INT_P4_C"/>
    <property type="match status" value="1"/>
</dbReference>
<feature type="domain" description="Tyr recombinase" evidence="6">
    <location>
        <begin position="202"/>
        <end position="385"/>
    </location>
</feature>
<keyword evidence="2" id="KW-0229">DNA integration</keyword>
<dbReference type="InterPro" id="IPR011010">
    <property type="entry name" value="DNA_brk_join_enz"/>
</dbReference>
<evidence type="ECO:0000313" key="8">
    <source>
        <dbReference type="EMBL" id="GAA0553572.1"/>
    </source>
</evidence>
<keyword evidence="9" id="KW-1185">Reference proteome</keyword>
<dbReference type="InterPro" id="IPR038488">
    <property type="entry name" value="Integrase_DNA-bd_sf"/>
</dbReference>
<dbReference type="InterPro" id="IPR010998">
    <property type="entry name" value="Integrase_recombinase_N"/>
</dbReference>
<evidence type="ECO:0000256" key="3">
    <source>
        <dbReference type="ARBA" id="ARBA00023125"/>
    </source>
</evidence>
<evidence type="ECO:0000259" key="7">
    <source>
        <dbReference type="PROSITE" id="PS51900"/>
    </source>
</evidence>
<keyword evidence="4" id="KW-0233">DNA recombination</keyword>
<dbReference type="PANTHER" id="PTHR30629:SF2">
    <property type="entry name" value="PROPHAGE INTEGRASE INTS-RELATED"/>
    <property type="match status" value="1"/>
</dbReference>
<dbReference type="InterPro" id="IPR025166">
    <property type="entry name" value="Integrase_DNA_bind_dom"/>
</dbReference>
<organism evidence="8 9">
    <name type="scientific">Rheinheimera aquimaris</name>
    <dbReference type="NCBI Taxonomy" id="412437"/>
    <lineage>
        <taxon>Bacteria</taxon>
        <taxon>Pseudomonadati</taxon>
        <taxon>Pseudomonadota</taxon>
        <taxon>Gammaproteobacteria</taxon>
        <taxon>Chromatiales</taxon>
        <taxon>Chromatiaceae</taxon>
        <taxon>Rheinheimera</taxon>
    </lineage>
</organism>
<dbReference type="Pfam" id="PF22022">
    <property type="entry name" value="Phage_int_M"/>
    <property type="match status" value="1"/>
</dbReference>
<evidence type="ECO:0000259" key="6">
    <source>
        <dbReference type="PROSITE" id="PS51898"/>
    </source>
</evidence>
<dbReference type="SUPFAM" id="SSF56349">
    <property type="entry name" value="DNA breaking-rejoining enzymes"/>
    <property type="match status" value="1"/>
</dbReference>
<dbReference type="PROSITE" id="PS51898">
    <property type="entry name" value="TYR_RECOMBINASE"/>
    <property type="match status" value="1"/>
</dbReference>
<dbReference type="Proteomes" id="UP001501169">
    <property type="component" value="Unassembled WGS sequence"/>
</dbReference>
<feature type="domain" description="Core-binding (CB)" evidence="7">
    <location>
        <begin position="98"/>
        <end position="179"/>
    </location>
</feature>
<name>A0ABP3NUS7_9GAMM</name>
<accession>A0ABP3NUS7</accession>
<keyword evidence="3 5" id="KW-0238">DNA-binding</keyword>
<evidence type="ECO:0000256" key="2">
    <source>
        <dbReference type="ARBA" id="ARBA00022908"/>
    </source>
</evidence>